<dbReference type="GeneID" id="26640928"/>
<sequence>MEKDILKFIDSYITAQSTENYQRANQLEEEGKDKTASYTDLAKAITNLTMGVSKQLDDIEESYNMNLNILIDALRQADMINDDVIDFIQEKLEEIDKEEEENE</sequence>
<name>A0A0D3MV83_9CAUD</name>
<accession>A0A0D3MV83</accession>
<dbReference type="OrthoDB" id="20527at10239"/>
<proteinExistence type="predicted"/>
<dbReference type="KEGG" id="vg:26640928"/>
<dbReference type="RefSeq" id="YP_009214511.1">
    <property type="nucleotide sequence ID" value="NC_028962.1"/>
</dbReference>
<dbReference type="Proteomes" id="UP000032689">
    <property type="component" value="Segment"/>
</dbReference>
<keyword evidence="2" id="KW-1185">Reference proteome</keyword>
<evidence type="ECO:0000313" key="2">
    <source>
        <dbReference type="Proteomes" id="UP000032689"/>
    </source>
</evidence>
<organism evidence="1 2">
    <name type="scientific">Staphylococcus phage vB_SepM_ phiIPLA-C1C</name>
    <dbReference type="NCBI Taxonomy" id="1572704"/>
    <lineage>
        <taxon>Viruses</taxon>
        <taxon>Duplodnaviria</taxon>
        <taxon>Heunggongvirae</taxon>
        <taxon>Uroviricota</taxon>
        <taxon>Caudoviricetes</taxon>
        <taxon>Herelleviridae</taxon>
        <taxon>Twortvirinae</taxon>
        <taxon>Sepunavirus</taxon>
        <taxon>Sepunavirus IPLAC1C</taxon>
    </lineage>
</organism>
<dbReference type="EMBL" id="KP027447">
    <property type="protein sequence ID" value="AJA42231.1"/>
    <property type="molecule type" value="Genomic_DNA"/>
</dbReference>
<evidence type="ECO:0000313" key="1">
    <source>
        <dbReference type="EMBL" id="AJA42231.1"/>
    </source>
</evidence>
<protein>
    <submittedName>
        <fullName evidence="1">Uncharacterized protein</fullName>
    </submittedName>
</protein>
<reference evidence="1 2" key="1">
    <citation type="journal article" date="2015" name="Appl. Environ. Microbiol.">
        <title>Two Phages, phiIPLA-RODI and phiIPLA-C1C, Lyse Mono- and Dual-Species Staphylococcal Biofilms.</title>
        <authorList>
            <person name="Gutierrez D."/>
            <person name="Vandenheuvel D."/>
            <person name="Martinez B."/>
            <person name="Rodriguez A."/>
            <person name="Lavigne R."/>
            <person name="Garcia P."/>
        </authorList>
    </citation>
    <scope>NUCLEOTIDE SEQUENCE [LARGE SCALE GENOMIC DNA]</scope>
</reference>